<reference evidence="2" key="1">
    <citation type="submission" date="2021-03" db="EMBL/GenBank/DDBJ databases">
        <title>Revisited historic fungal species revealed as producer of novel bioactive compounds through whole genome sequencing and comparative genomics.</title>
        <authorList>
            <person name="Vignolle G.A."/>
            <person name="Hochenegger N."/>
            <person name="Mach R.L."/>
            <person name="Mach-Aigner A.R."/>
            <person name="Javad Rahimi M."/>
            <person name="Salim K.A."/>
            <person name="Chan C.M."/>
            <person name="Lim L.B.L."/>
            <person name="Cai F."/>
            <person name="Druzhinina I.S."/>
            <person name="U'Ren J.M."/>
            <person name="Derntl C."/>
        </authorList>
    </citation>
    <scope>NUCLEOTIDE SEQUENCE</scope>
    <source>
        <strain evidence="2">TUCIM 5799</strain>
    </source>
</reference>
<feature type="compositionally biased region" description="Polar residues" evidence="1">
    <location>
        <begin position="465"/>
        <end position="498"/>
    </location>
</feature>
<evidence type="ECO:0000256" key="1">
    <source>
        <dbReference type="SAM" id="MobiDB-lite"/>
    </source>
</evidence>
<dbReference type="EMBL" id="JAFIMR010000031">
    <property type="protein sequence ID" value="KAI1860463.1"/>
    <property type="molecule type" value="Genomic_DNA"/>
</dbReference>
<dbReference type="AlphaFoldDB" id="A0A9Q0AL56"/>
<feature type="region of interest" description="Disordered" evidence="1">
    <location>
        <begin position="556"/>
        <end position="633"/>
    </location>
</feature>
<keyword evidence="3" id="KW-1185">Reference proteome</keyword>
<feature type="region of interest" description="Disordered" evidence="1">
    <location>
        <begin position="67"/>
        <end position="94"/>
    </location>
</feature>
<feature type="compositionally biased region" description="Low complexity" evidence="1">
    <location>
        <begin position="188"/>
        <end position="199"/>
    </location>
</feature>
<feature type="region of interest" description="Disordered" evidence="1">
    <location>
        <begin position="458"/>
        <end position="534"/>
    </location>
</feature>
<feature type="compositionally biased region" description="Polar residues" evidence="1">
    <location>
        <begin position="76"/>
        <end position="92"/>
    </location>
</feature>
<feature type="compositionally biased region" description="Basic and acidic residues" evidence="1">
    <location>
        <begin position="151"/>
        <end position="187"/>
    </location>
</feature>
<gene>
    <name evidence="2" type="ORF">JX265_009862</name>
</gene>
<proteinExistence type="predicted"/>
<dbReference type="Proteomes" id="UP000829685">
    <property type="component" value="Unassembled WGS sequence"/>
</dbReference>
<feature type="compositionally biased region" description="Polar residues" evidence="1">
    <location>
        <begin position="584"/>
        <end position="593"/>
    </location>
</feature>
<comment type="caution">
    <text evidence="2">The sequence shown here is derived from an EMBL/GenBank/DDBJ whole genome shotgun (WGS) entry which is preliminary data.</text>
</comment>
<evidence type="ECO:0000313" key="2">
    <source>
        <dbReference type="EMBL" id="KAI1860463.1"/>
    </source>
</evidence>
<feature type="compositionally biased region" description="Basic residues" evidence="1">
    <location>
        <begin position="216"/>
        <end position="233"/>
    </location>
</feature>
<name>A0A9Q0AL56_9PEZI</name>
<accession>A0A9Q0AL56</accession>
<feature type="region of interest" description="Disordered" evidence="1">
    <location>
        <begin position="144"/>
        <end position="233"/>
    </location>
</feature>
<feature type="compositionally biased region" description="Polar residues" evidence="1">
    <location>
        <begin position="505"/>
        <end position="519"/>
    </location>
</feature>
<feature type="region of interest" description="Disordered" evidence="1">
    <location>
        <begin position="767"/>
        <end position="787"/>
    </location>
</feature>
<evidence type="ECO:0000313" key="3">
    <source>
        <dbReference type="Proteomes" id="UP000829685"/>
    </source>
</evidence>
<organism evidence="2 3">
    <name type="scientific">Neoarthrinium moseri</name>
    <dbReference type="NCBI Taxonomy" id="1658444"/>
    <lineage>
        <taxon>Eukaryota</taxon>
        <taxon>Fungi</taxon>
        <taxon>Dikarya</taxon>
        <taxon>Ascomycota</taxon>
        <taxon>Pezizomycotina</taxon>
        <taxon>Sordariomycetes</taxon>
        <taxon>Xylariomycetidae</taxon>
        <taxon>Amphisphaeriales</taxon>
        <taxon>Apiosporaceae</taxon>
        <taxon>Neoarthrinium</taxon>
    </lineage>
</organism>
<protein>
    <submittedName>
        <fullName evidence="2">Uncharacterized protein</fullName>
    </submittedName>
</protein>
<feature type="region of interest" description="Disordered" evidence="1">
    <location>
        <begin position="252"/>
        <end position="293"/>
    </location>
</feature>
<sequence>MDPFNPQNFNDWVNLDGNDSALPNEFDFFNIPDSEQNAEVLGVPMAEAHTEESIAAEYPANLTSSPEYSMSGLDSGLNNDQANNLQQTTASGNVPPVATPNNLEAPHFDGLQDFSVQRPPFLNRPRVEQAPSPLNDVAGIEAAAPESSGTGDERQTPPEKSKQQMRYERKCRKQEECRRGREAKEAQNRQNFQQPRQFPVRAPVRTPNITRTPIASRHRAGPPRPRQHQSRRAFGHRMAADDAVAEMNQHGYTFPVPASDPYSGRPRHPTPQLDGASGLDHIRTSPPLGAPAAETVASSEPTQNVWQMGFGQQAMGNLPSQQFVFGPIPQGPASAQGFPIQAGSVLPQFAHTPLGGQSPGFLNVGAQHQGLFQQQAQAAPPLLSPWLQLGLQQNASINTSNMLNGNGIATPFPVQPLLGYTNGTQVPFVPAPGNTAGQAAPAVAPMNPFNGMELDPMLGQVPNIPAQSLSNDPMVQGLANTQQPVPDNLMPQNGQGSATEIPDQADNQVAPSPDAQSQDGQDEQPAPRSSPAPLSQAELDMEELNERISSAHEAAMRSVEQPNGSIVGPTPPFTPAPRAMNPGQMATASTSGPSVGEQPGRPSDQGEASRSQSRPQATRETETPAPAAQVNGLGRRLRSIALNEQVAERNHHGLNALQSRAGVRPDHHHHQYPRATPSEPFPVRPALGEVRGVHRAHGLDGANTLHGVARRTNNGTVRPADLMIGPNPRDLWAGAEAATSSYHEGLEQRGLDNFGFAAGDFEVLANEEGPMDSGLDEEPNENDWTSM</sequence>